<dbReference type="SUPFAM" id="SSF51695">
    <property type="entry name" value="PLC-like phosphodiesterases"/>
    <property type="match status" value="1"/>
</dbReference>
<dbReference type="Proteomes" id="UP000184543">
    <property type="component" value="Unassembled WGS sequence"/>
</dbReference>
<reference evidence="4" key="1">
    <citation type="submission" date="2016-11" db="EMBL/GenBank/DDBJ databases">
        <authorList>
            <person name="Varghese N."/>
            <person name="Submissions S."/>
        </authorList>
    </citation>
    <scope>NUCLEOTIDE SEQUENCE [LARGE SCALE GENOMIC DNA]</scope>
    <source>
        <strain evidence="4">DSM 19858</strain>
    </source>
</reference>
<dbReference type="PROSITE" id="PS51704">
    <property type="entry name" value="GP_PDE"/>
    <property type="match status" value="1"/>
</dbReference>
<evidence type="ECO:0000256" key="1">
    <source>
        <dbReference type="SAM" id="SignalP"/>
    </source>
</evidence>
<keyword evidence="1" id="KW-0732">Signal</keyword>
<feature type="domain" description="GP-PDE" evidence="2">
    <location>
        <begin position="32"/>
        <end position="266"/>
    </location>
</feature>
<dbReference type="GO" id="GO:0006629">
    <property type="term" value="P:lipid metabolic process"/>
    <property type="evidence" value="ECO:0007669"/>
    <property type="project" value="InterPro"/>
</dbReference>
<organism evidence="3 4">
    <name type="scientific">Pseudozobellia thermophila</name>
    <dbReference type="NCBI Taxonomy" id="192903"/>
    <lineage>
        <taxon>Bacteria</taxon>
        <taxon>Pseudomonadati</taxon>
        <taxon>Bacteroidota</taxon>
        <taxon>Flavobacteriia</taxon>
        <taxon>Flavobacteriales</taxon>
        <taxon>Flavobacteriaceae</taxon>
        <taxon>Pseudozobellia</taxon>
    </lineage>
</organism>
<dbReference type="GO" id="GO:0008081">
    <property type="term" value="F:phosphoric diester hydrolase activity"/>
    <property type="evidence" value="ECO:0007669"/>
    <property type="project" value="InterPro"/>
</dbReference>
<dbReference type="Pfam" id="PF03009">
    <property type="entry name" value="GDPD"/>
    <property type="match status" value="1"/>
</dbReference>
<name>A0A1M6I332_9FLAO</name>
<evidence type="ECO:0000313" key="3">
    <source>
        <dbReference type="EMBL" id="SHJ28856.1"/>
    </source>
</evidence>
<sequence length="275" mass="30760">MKRTRFLILVLAVSISHGLSAQSAPENTLPQQGICAHRGAHEKHPENTMAAFREAIRLGAQMIEFDVRLSKDGHPVVIHDPSVDRTTNGSGAVKSLTLAELKTLDAGSWKSPEFSDEKIPTLQEVLAIMPKDIWLNIHLKGGKKLGKITAQLILLGNRGHQAVLACEKKAALGVQKVDPSLKICNMERTPKRSSYIEETLKRRYAFIQLKKSRDDQASPSDIKRLKEHGVLINYVAAETPEEMRLLFDKGIDFVLTDNLYRLIKAFDHDKGKNRK</sequence>
<gene>
    <name evidence="3" type="ORF">SAMN04488513_103307</name>
</gene>
<dbReference type="EMBL" id="FQYU01000003">
    <property type="protein sequence ID" value="SHJ28856.1"/>
    <property type="molecule type" value="Genomic_DNA"/>
</dbReference>
<dbReference type="Gene3D" id="3.20.20.190">
    <property type="entry name" value="Phosphatidylinositol (PI) phosphodiesterase"/>
    <property type="match status" value="1"/>
</dbReference>
<accession>A0A1M6I332</accession>
<dbReference type="STRING" id="192903.SAMN04488513_103307"/>
<proteinExistence type="predicted"/>
<feature type="chain" id="PRO_5012748324" evidence="1">
    <location>
        <begin position="22"/>
        <end position="275"/>
    </location>
</feature>
<dbReference type="InterPro" id="IPR030395">
    <property type="entry name" value="GP_PDE_dom"/>
</dbReference>
<evidence type="ECO:0000313" key="4">
    <source>
        <dbReference type="Proteomes" id="UP000184543"/>
    </source>
</evidence>
<dbReference type="PANTHER" id="PTHR46211:SF1">
    <property type="entry name" value="GLYCEROPHOSPHODIESTER PHOSPHODIESTERASE, CYTOPLASMIC"/>
    <property type="match status" value="1"/>
</dbReference>
<dbReference type="AlphaFoldDB" id="A0A1M6I332"/>
<dbReference type="PROSITE" id="PS50007">
    <property type="entry name" value="PIPLC_X_DOMAIN"/>
    <property type="match status" value="1"/>
</dbReference>
<protein>
    <submittedName>
        <fullName evidence="3">Glycerophosphoryl diester phosphodiesterase</fullName>
    </submittedName>
</protein>
<dbReference type="RefSeq" id="WP_072993665.1">
    <property type="nucleotide sequence ID" value="NZ_FQYU01000003.1"/>
</dbReference>
<feature type="signal peptide" evidence="1">
    <location>
        <begin position="1"/>
        <end position="21"/>
    </location>
</feature>
<evidence type="ECO:0000259" key="2">
    <source>
        <dbReference type="PROSITE" id="PS51704"/>
    </source>
</evidence>
<dbReference type="InterPro" id="IPR017946">
    <property type="entry name" value="PLC-like_Pdiesterase_TIM-brl"/>
</dbReference>
<dbReference type="PANTHER" id="PTHR46211">
    <property type="entry name" value="GLYCEROPHOSPHORYL DIESTER PHOSPHODIESTERASE"/>
    <property type="match status" value="1"/>
</dbReference>
<keyword evidence="4" id="KW-1185">Reference proteome</keyword>